<proteinExistence type="inferred from homology"/>
<gene>
    <name evidence="2" type="ORF">ACFSJT_11230</name>
</gene>
<evidence type="ECO:0000256" key="1">
    <source>
        <dbReference type="ARBA" id="ARBA00007068"/>
    </source>
</evidence>
<dbReference type="Pfam" id="PF03576">
    <property type="entry name" value="Peptidase_S58"/>
    <property type="match status" value="1"/>
</dbReference>
<protein>
    <submittedName>
        <fullName evidence="2">P1 family peptidase</fullName>
    </submittedName>
</protein>
<dbReference type="InterPro" id="IPR005321">
    <property type="entry name" value="Peptidase_S58_DmpA"/>
</dbReference>
<comment type="caution">
    <text evidence="2">The sequence shown here is derived from an EMBL/GenBank/DDBJ whole genome shotgun (WGS) entry which is preliminary data.</text>
</comment>
<organism evidence="2 3">
    <name type="scientific">Aquimarina celericrescens</name>
    <dbReference type="NCBI Taxonomy" id="1964542"/>
    <lineage>
        <taxon>Bacteria</taxon>
        <taxon>Pseudomonadati</taxon>
        <taxon>Bacteroidota</taxon>
        <taxon>Flavobacteriia</taxon>
        <taxon>Flavobacteriales</taxon>
        <taxon>Flavobacteriaceae</taxon>
        <taxon>Aquimarina</taxon>
    </lineage>
</organism>
<evidence type="ECO:0000313" key="2">
    <source>
        <dbReference type="EMBL" id="MFD2187361.1"/>
    </source>
</evidence>
<dbReference type="SUPFAM" id="SSF56266">
    <property type="entry name" value="DmpA/ArgJ-like"/>
    <property type="match status" value="1"/>
</dbReference>
<dbReference type="Proteomes" id="UP001597344">
    <property type="component" value="Unassembled WGS sequence"/>
</dbReference>
<dbReference type="EMBL" id="JBHUHY010000011">
    <property type="protein sequence ID" value="MFD2187361.1"/>
    <property type="molecule type" value="Genomic_DNA"/>
</dbReference>
<keyword evidence="3" id="KW-1185">Reference proteome</keyword>
<accession>A0ABW5AZQ3</accession>
<sequence length="375" mass="40572">MLLIFIFGFFLSLQAQNQRKRARDFGIEPGILTPGKWNAITDVNGVSVGQKTLIVGDSIRTGVTVIIPHQGNVFREKVPAAVFVGNGFGKALGFTQIEELGNLETPIALTNTLNAFLVANSIVNYTLSTHENSKIRSVNPVVGETNDGWLNDIRGRHVKDNHVIEAIHAATTKIVAEGNVGAGTGTRCLGFKGGIGTSSRVLPKDKGGYTIGVLVQTNFGGILTINGAPVGEELNNFYMAQDVPYVVDGSCMIIIATDAPLSARNLKRLAKRSFLAFGKVGSFSSNGSGDYSIAFSTHSQLRIPYDSKKMEKTVLEISNDHMSPLFLATVEATEEAIYNSLFMATDMKGQKGRMMNALPIEKTLKILDKYNARKK</sequence>
<comment type="similarity">
    <text evidence="1">Belongs to the peptidase S58 family.</text>
</comment>
<dbReference type="CDD" id="cd02253">
    <property type="entry name" value="DmpA"/>
    <property type="match status" value="1"/>
</dbReference>
<reference evidence="3" key="1">
    <citation type="journal article" date="2019" name="Int. J. Syst. Evol. Microbiol.">
        <title>The Global Catalogue of Microorganisms (GCM) 10K type strain sequencing project: providing services to taxonomists for standard genome sequencing and annotation.</title>
        <authorList>
            <consortium name="The Broad Institute Genomics Platform"/>
            <consortium name="The Broad Institute Genome Sequencing Center for Infectious Disease"/>
            <person name="Wu L."/>
            <person name="Ma J."/>
        </authorList>
    </citation>
    <scope>NUCLEOTIDE SEQUENCE [LARGE SCALE GENOMIC DNA]</scope>
    <source>
        <strain evidence="3">DT92</strain>
    </source>
</reference>
<dbReference type="PANTHER" id="PTHR36512:SF3">
    <property type="entry name" value="BLR5678 PROTEIN"/>
    <property type="match status" value="1"/>
</dbReference>
<dbReference type="RefSeq" id="WP_378320356.1">
    <property type="nucleotide sequence ID" value="NZ_JBHUHY010000011.1"/>
</dbReference>
<dbReference type="Gene3D" id="3.60.70.12">
    <property type="entry name" value="L-amino peptidase D-ALA esterase/amidase"/>
    <property type="match status" value="1"/>
</dbReference>
<name>A0ABW5AZQ3_9FLAO</name>
<dbReference type="PANTHER" id="PTHR36512">
    <property type="entry name" value="D-AMINOPEPTIDASE"/>
    <property type="match status" value="1"/>
</dbReference>
<dbReference type="InterPro" id="IPR016117">
    <property type="entry name" value="ArgJ-like_dom_sf"/>
</dbReference>
<evidence type="ECO:0000313" key="3">
    <source>
        <dbReference type="Proteomes" id="UP001597344"/>
    </source>
</evidence>